<gene>
    <name evidence="2" type="ORF">F1737_06905</name>
</gene>
<sequence length="151" mass="17448">MLGPLARYLRFLGYDTKSANSLASGNRREDSILLEMARKEKRFLLTRDRELAGRGADIGALHLLSDDVLDQMKQIYKAGLIEDSLCIRMKRCPLCNSVLRRATCDEIKSSDYAPRYKIGKDFCWCPNCRRLYWMGTHAKNLEKRLIDSLKK</sequence>
<evidence type="ECO:0000313" key="3">
    <source>
        <dbReference type="Proteomes" id="UP001301797"/>
    </source>
</evidence>
<dbReference type="AlphaFoldDB" id="A0AA97FFF4"/>
<evidence type="ECO:0000259" key="1">
    <source>
        <dbReference type="Pfam" id="PF01927"/>
    </source>
</evidence>
<accession>A0AA97FFF4</accession>
<dbReference type="KEGG" id="mefw:F1737_06905"/>
<reference evidence="2 3" key="1">
    <citation type="submission" date="2019-09" db="EMBL/GenBank/DDBJ databases">
        <title>The complete genome of Methanoplanus sp. FWC-SCC4.</title>
        <authorList>
            <person name="Chen S.-C."/>
            <person name="Zhou Y.-Z."/>
            <person name="Lai M.-C."/>
        </authorList>
    </citation>
    <scope>NUCLEOTIDE SEQUENCE [LARGE SCALE GENOMIC DNA]</scope>
    <source>
        <strain evidence="2 3">FWC-SCC4</strain>
    </source>
</reference>
<dbReference type="EMBL" id="CP043875">
    <property type="protein sequence ID" value="WOF17313.1"/>
    <property type="molecule type" value="Genomic_DNA"/>
</dbReference>
<organism evidence="2 3">
    <name type="scientific">Methanochimaera problematica</name>
    <dbReference type="NCBI Taxonomy" id="2609417"/>
    <lineage>
        <taxon>Archaea</taxon>
        <taxon>Methanobacteriati</taxon>
        <taxon>Methanobacteriota</taxon>
        <taxon>Stenosarchaea group</taxon>
        <taxon>Methanomicrobia</taxon>
        <taxon>Methanomicrobiales</taxon>
        <taxon>Methanomicrobiaceae</taxon>
        <taxon>Methanochimaera</taxon>
    </lineage>
</organism>
<dbReference type="InterPro" id="IPR002782">
    <property type="entry name" value="Mut7-C_RNAse_dom"/>
</dbReference>
<dbReference type="Proteomes" id="UP001301797">
    <property type="component" value="Chromosome"/>
</dbReference>
<dbReference type="Pfam" id="PF01927">
    <property type="entry name" value="Mut7-C"/>
    <property type="match status" value="1"/>
</dbReference>
<evidence type="ECO:0000313" key="2">
    <source>
        <dbReference type="EMBL" id="WOF17313.1"/>
    </source>
</evidence>
<feature type="domain" description="Mut7-C RNAse" evidence="1">
    <location>
        <begin position="1"/>
        <end position="144"/>
    </location>
</feature>
<proteinExistence type="predicted"/>
<name>A0AA97FFF4_9EURY</name>
<keyword evidence="3" id="KW-1185">Reference proteome</keyword>
<protein>
    <recommendedName>
        <fullName evidence="1">Mut7-C RNAse domain-containing protein</fullName>
    </recommendedName>
</protein>
<dbReference type="PANTHER" id="PTHR39081:SF1">
    <property type="entry name" value="MUT7-C RNASE DOMAIN-CONTAINING PROTEIN"/>
    <property type="match status" value="1"/>
</dbReference>
<dbReference type="PANTHER" id="PTHR39081">
    <property type="entry name" value="MUT7-C DOMAIN-CONTAINING PROTEIN"/>
    <property type="match status" value="1"/>
</dbReference>